<proteinExistence type="predicted"/>
<dbReference type="AlphaFoldDB" id="A0A0K2VHT7"/>
<sequence length="80" mass="9003">MTMFQDINDVLKSNQARFFPSDYNISTITHITTAGYHFSRSECLFSVCLTNPSSQIKSLSSVCISFCCALKRVDELPTIE</sequence>
<name>A0A0K2VHT7_LEPSM</name>
<accession>A0A0K2VHT7</accession>
<reference evidence="1" key="1">
    <citation type="submission" date="2014-05" db="EMBL/GenBank/DDBJ databases">
        <authorList>
            <person name="Chronopoulou M."/>
        </authorList>
    </citation>
    <scope>NUCLEOTIDE SEQUENCE</scope>
    <source>
        <tissue evidence="1">Whole organism</tissue>
    </source>
</reference>
<dbReference type="EMBL" id="HACA01032682">
    <property type="protein sequence ID" value="CDW50043.1"/>
    <property type="molecule type" value="Transcribed_RNA"/>
</dbReference>
<evidence type="ECO:0000313" key="1">
    <source>
        <dbReference type="EMBL" id="CDW50043.1"/>
    </source>
</evidence>
<organism evidence="1">
    <name type="scientific">Lepeophtheirus salmonis</name>
    <name type="common">Salmon louse</name>
    <name type="synonym">Caligus salmonis</name>
    <dbReference type="NCBI Taxonomy" id="72036"/>
    <lineage>
        <taxon>Eukaryota</taxon>
        <taxon>Metazoa</taxon>
        <taxon>Ecdysozoa</taxon>
        <taxon>Arthropoda</taxon>
        <taxon>Crustacea</taxon>
        <taxon>Multicrustacea</taxon>
        <taxon>Hexanauplia</taxon>
        <taxon>Copepoda</taxon>
        <taxon>Siphonostomatoida</taxon>
        <taxon>Caligidae</taxon>
        <taxon>Lepeophtheirus</taxon>
    </lineage>
</organism>
<protein>
    <submittedName>
        <fullName evidence="1">Uncharacterized protein</fullName>
    </submittedName>
</protein>